<dbReference type="InterPro" id="IPR017925">
    <property type="entry name" value="DHFR_CS"/>
</dbReference>
<sequence>MLSIVVAVDENNVIGKDNSLPWHLPNDLKYFKKVTLTESKTMIMGRKTFESLKTLLPGRKHIILTKNKNFNVEDSNVEIINKIDTLKPLINDKKEYFVIGGGEIFSLLLPYTEKIYMTKIHHNFSGDTFFPKINRCDWNTAKKIQGITDEYNIYNHTFLILNRINNKKSL</sequence>
<evidence type="ECO:0000313" key="11">
    <source>
        <dbReference type="Proteomes" id="UP000030016"/>
    </source>
</evidence>
<reference evidence="10 11" key="1">
    <citation type="submission" date="2014-01" db="EMBL/GenBank/DDBJ databases">
        <title>Plasmidome dynamics in the species complex Clostridium novyi sensu lato converts strains of independent lineages into distinctly different pathogens.</title>
        <authorList>
            <person name="Skarin H."/>
            <person name="Segerman B."/>
        </authorList>
    </citation>
    <scope>NUCLEOTIDE SEQUENCE [LARGE SCALE GENOMIC DNA]</scope>
    <source>
        <strain evidence="10 11">4570</strain>
    </source>
</reference>
<evidence type="ECO:0000256" key="7">
    <source>
        <dbReference type="PIRNR" id="PIRNR000194"/>
    </source>
</evidence>
<evidence type="ECO:0000256" key="6">
    <source>
        <dbReference type="ARBA" id="ARBA00023002"/>
    </source>
</evidence>
<keyword evidence="10" id="KW-0808">Transferase</keyword>
<gene>
    <name evidence="10" type="ORF">Z969_06620</name>
</gene>
<dbReference type="EMBL" id="JDRX01000012">
    <property type="protein sequence ID" value="KGN02195.1"/>
    <property type="molecule type" value="Genomic_DNA"/>
</dbReference>
<dbReference type="PANTHER" id="PTHR48069">
    <property type="entry name" value="DIHYDROFOLATE REDUCTASE"/>
    <property type="match status" value="1"/>
</dbReference>
<dbReference type="SUPFAM" id="SSF53597">
    <property type="entry name" value="Dihydrofolate reductase-like"/>
    <property type="match status" value="1"/>
</dbReference>
<evidence type="ECO:0000256" key="2">
    <source>
        <dbReference type="ARBA" id="ARBA00009539"/>
    </source>
</evidence>
<dbReference type="PIRSF" id="PIRSF000194">
    <property type="entry name" value="DHFR"/>
    <property type="match status" value="1"/>
</dbReference>
<keyword evidence="4 7" id="KW-0554">One-carbon metabolism</keyword>
<name>A0AA89CNC6_CLONO</name>
<evidence type="ECO:0000256" key="4">
    <source>
        <dbReference type="ARBA" id="ARBA00022563"/>
    </source>
</evidence>
<keyword evidence="10" id="KW-0418">Kinase</keyword>
<comment type="function">
    <text evidence="7">Key enzyme in folate metabolism. Catalyzes an essential reaction for de novo glycine and purine synthesis, and for DNA precursor synthesis.</text>
</comment>
<evidence type="ECO:0000256" key="8">
    <source>
        <dbReference type="RuleBase" id="RU004474"/>
    </source>
</evidence>
<evidence type="ECO:0000256" key="5">
    <source>
        <dbReference type="ARBA" id="ARBA00022857"/>
    </source>
</evidence>
<comment type="similarity">
    <text evidence="2 7 8">Belongs to the dihydrofolate reductase family.</text>
</comment>
<dbReference type="Pfam" id="PF00186">
    <property type="entry name" value="DHFR_1"/>
    <property type="match status" value="1"/>
</dbReference>
<dbReference type="EC" id="1.5.1.3" evidence="3 7"/>
<dbReference type="Gene3D" id="3.40.430.10">
    <property type="entry name" value="Dihydrofolate Reductase, subunit A"/>
    <property type="match status" value="1"/>
</dbReference>
<dbReference type="PRINTS" id="PR00070">
    <property type="entry name" value="DHFR"/>
</dbReference>
<feature type="domain" description="DHFR" evidence="9">
    <location>
        <begin position="1"/>
        <end position="163"/>
    </location>
</feature>
<comment type="caution">
    <text evidence="10">The sequence shown here is derived from an EMBL/GenBank/DDBJ whole genome shotgun (WGS) entry which is preliminary data.</text>
</comment>
<dbReference type="GO" id="GO:0046654">
    <property type="term" value="P:tetrahydrofolate biosynthetic process"/>
    <property type="evidence" value="ECO:0007669"/>
    <property type="project" value="InterPro"/>
</dbReference>
<dbReference type="PROSITE" id="PS51330">
    <property type="entry name" value="DHFR_2"/>
    <property type="match status" value="1"/>
</dbReference>
<dbReference type="Proteomes" id="UP000030016">
    <property type="component" value="Unassembled WGS sequence"/>
</dbReference>
<dbReference type="CDD" id="cd00209">
    <property type="entry name" value="DHFR"/>
    <property type="match status" value="1"/>
</dbReference>
<dbReference type="InterPro" id="IPR012259">
    <property type="entry name" value="DHFR"/>
</dbReference>
<dbReference type="GO" id="GO:0046452">
    <property type="term" value="P:dihydrofolate metabolic process"/>
    <property type="evidence" value="ECO:0007669"/>
    <property type="project" value="TreeGrafter"/>
</dbReference>
<protein>
    <recommendedName>
        <fullName evidence="3 7">Dihydrofolate reductase</fullName>
        <ecNumber evidence="3 7">1.5.1.3</ecNumber>
    </recommendedName>
</protein>
<evidence type="ECO:0000256" key="1">
    <source>
        <dbReference type="ARBA" id="ARBA00004903"/>
    </source>
</evidence>
<evidence type="ECO:0000256" key="3">
    <source>
        <dbReference type="ARBA" id="ARBA00012856"/>
    </source>
</evidence>
<dbReference type="InterPro" id="IPR024072">
    <property type="entry name" value="DHFR-like_dom_sf"/>
</dbReference>
<dbReference type="GO" id="GO:0005829">
    <property type="term" value="C:cytosol"/>
    <property type="evidence" value="ECO:0007669"/>
    <property type="project" value="TreeGrafter"/>
</dbReference>
<dbReference type="GO" id="GO:0004146">
    <property type="term" value="F:dihydrofolate reductase activity"/>
    <property type="evidence" value="ECO:0007669"/>
    <property type="project" value="UniProtKB-EC"/>
</dbReference>
<dbReference type="GO" id="GO:0016301">
    <property type="term" value="F:kinase activity"/>
    <property type="evidence" value="ECO:0007669"/>
    <property type="project" value="UniProtKB-KW"/>
</dbReference>
<dbReference type="GO" id="GO:0050661">
    <property type="term" value="F:NADP binding"/>
    <property type="evidence" value="ECO:0007669"/>
    <property type="project" value="InterPro"/>
</dbReference>
<evidence type="ECO:0000259" key="9">
    <source>
        <dbReference type="PROSITE" id="PS51330"/>
    </source>
</evidence>
<dbReference type="PANTHER" id="PTHR48069:SF3">
    <property type="entry name" value="DIHYDROFOLATE REDUCTASE"/>
    <property type="match status" value="1"/>
</dbReference>
<organism evidence="10 11">
    <name type="scientific">Clostridium novyi A str. 4570</name>
    <dbReference type="NCBI Taxonomy" id="1444290"/>
    <lineage>
        <taxon>Bacteria</taxon>
        <taxon>Bacillati</taxon>
        <taxon>Bacillota</taxon>
        <taxon>Clostridia</taxon>
        <taxon>Eubacteriales</taxon>
        <taxon>Clostridiaceae</taxon>
        <taxon>Clostridium</taxon>
    </lineage>
</organism>
<accession>A0AA89CNC6</accession>
<proteinExistence type="inferred from homology"/>
<keyword evidence="5 7" id="KW-0521">NADP</keyword>
<dbReference type="RefSeq" id="WP_039249773.1">
    <property type="nucleotide sequence ID" value="NZ_JDRX01000012.1"/>
</dbReference>
<dbReference type="PROSITE" id="PS00075">
    <property type="entry name" value="DHFR_1"/>
    <property type="match status" value="1"/>
</dbReference>
<keyword evidence="6 7" id="KW-0560">Oxidoreductase</keyword>
<dbReference type="AlphaFoldDB" id="A0AA89CNC6"/>
<evidence type="ECO:0000313" key="10">
    <source>
        <dbReference type="EMBL" id="KGN02195.1"/>
    </source>
</evidence>
<dbReference type="GO" id="GO:0046655">
    <property type="term" value="P:folic acid metabolic process"/>
    <property type="evidence" value="ECO:0007669"/>
    <property type="project" value="TreeGrafter"/>
</dbReference>
<comment type="catalytic activity">
    <reaction evidence="7">
        <text>(6S)-5,6,7,8-tetrahydrofolate + NADP(+) = 7,8-dihydrofolate + NADPH + H(+)</text>
        <dbReference type="Rhea" id="RHEA:15009"/>
        <dbReference type="ChEBI" id="CHEBI:15378"/>
        <dbReference type="ChEBI" id="CHEBI:57451"/>
        <dbReference type="ChEBI" id="CHEBI:57453"/>
        <dbReference type="ChEBI" id="CHEBI:57783"/>
        <dbReference type="ChEBI" id="CHEBI:58349"/>
        <dbReference type="EC" id="1.5.1.3"/>
    </reaction>
</comment>
<dbReference type="InterPro" id="IPR001796">
    <property type="entry name" value="DHFR_dom"/>
</dbReference>
<dbReference type="GO" id="GO:0006730">
    <property type="term" value="P:one-carbon metabolic process"/>
    <property type="evidence" value="ECO:0007669"/>
    <property type="project" value="UniProtKB-KW"/>
</dbReference>
<comment type="pathway">
    <text evidence="1 7">Cofactor biosynthesis; tetrahydrofolate biosynthesis; 5,6,7,8-tetrahydrofolate from 7,8-dihydrofolate: step 1/1.</text>
</comment>